<evidence type="ECO:0000259" key="2">
    <source>
        <dbReference type="PROSITE" id="PS50943"/>
    </source>
</evidence>
<dbReference type="RefSeq" id="WP_345182263.1">
    <property type="nucleotide sequence ID" value="NZ_BAABFQ010000010.1"/>
</dbReference>
<evidence type="ECO:0000313" key="4">
    <source>
        <dbReference type="Proteomes" id="UP001595956"/>
    </source>
</evidence>
<organism evidence="3 4">
    <name type="scientific">Nocardioides caricicola</name>
    <dbReference type="NCBI Taxonomy" id="634770"/>
    <lineage>
        <taxon>Bacteria</taxon>
        <taxon>Bacillati</taxon>
        <taxon>Actinomycetota</taxon>
        <taxon>Actinomycetes</taxon>
        <taxon>Propionibacteriales</taxon>
        <taxon>Nocardioidaceae</taxon>
        <taxon>Nocardioides</taxon>
    </lineage>
</organism>
<dbReference type="PANTHER" id="PTHR46797:SF1">
    <property type="entry name" value="METHYLPHOSPHONATE SYNTHASE"/>
    <property type="match status" value="1"/>
</dbReference>
<dbReference type="InterPro" id="IPR010982">
    <property type="entry name" value="Lambda_DNA-bd_dom_sf"/>
</dbReference>
<keyword evidence="4" id="KW-1185">Reference proteome</keyword>
<reference evidence="4" key="1">
    <citation type="journal article" date="2019" name="Int. J. Syst. Evol. Microbiol.">
        <title>The Global Catalogue of Microorganisms (GCM) 10K type strain sequencing project: providing services to taxonomists for standard genome sequencing and annotation.</title>
        <authorList>
            <consortium name="The Broad Institute Genomics Platform"/>
            <consortium name="The Broad Institute Genome Sequencing Center for Infectious Disease"/>
            <person name="Wu L."/>
            <person name="Ma J."/>
        </authorList>
    </citation>
    <scope>NUCLEOTIDE SEQUENCE [LARGE SCALE GENOMIC DNA]</scope>
    <source>
        <strain evidence="4">KACC 13778</strain>
    </source>
</reference>
<comment type="caution">
    <text evidence="3">The sequence shown here is derived from an EMBL/GenBank/DDBJ whole genome shotgun (WGS) entry which is preliminary data.</text>
</comment>
<proteinExistence type="predicted"/>
<dbReference type="Pfam" id="PF01381">
    <property type="entry name" value="HTH_3"/>
    <property type="match status" value="1"/>
</dbReference>
<evidence type="ECO:0000256" key="1">
    <source>
        <dbReference type="ARBA" id="ARBA00023125"/>
    </source>
</evidence>
<name>A0ABW0N644_9ACTN</name>
<keyword evidence="1" id="KW-0238">DNA-binding</keyword>
<sequence length="99" mass="10539">MVLFRRLLGDVLRDLRMQRGMTLRELSADARVSLGYISEIERGQKEASSELLASLCAALDVPLSEVLRDVSSAVALEEAAAGLTRLPVATPASVVNSAA</sequence>
<dbReference type="Gene3D" id="1.10.260.40">
    <property type="entry name" value="lambda repressor-like DNA-binding domains"/>
    <property type="match status" value="1"/>
</dbReference>
<accession>A0ABW0N644</accession>
<dbReference type="SUPFAM" id="SSF47413">
    <property type="entry name" value="lambda repressor-like DNA-binding domains"/>
    <property type="match status" value="1"/>
</dbReference>
<dbReference type="CDD" id="cd00093">
    <property type="entry name" value="HTH_XRE"/>
    <property type="match status" value="1"/>
</dbReference>
<feature type="domain" description="HTH cro/C1-type" evidence="2">
    <location>
        <begin position="12"/>
        <end position="66"/>
    </location>
</feature>
<protein>
    <submittedName>
        <fullName evidence="3">Helix-turn-helix domain-containing protein</fullName>
    </submittedName>
</protein>
<dbReference type="PROSITE" id="PS50943">
    <property type="entry name" value="HTH_CROC1"/>
    <property type="match status" value="1"/>
</dbReference>
<dbReference type="Proteomes" id="UP001595956">
    <property type="component" value="Unassembled WGS sequence"/>
</dbReference>
<evidence type="ECO:0000313" key="3">
    <source>
        <dbReference type="EMBL" id="MFC5495741.1"/>
    </source>
</evidence>
<dbReference type="InterPro" id="IPR001387">
    <property type="entry name" value="Cro/C1-type_HTH"/>
</dbReference>
<dbReference type="SMART" id="SM00530">
    <property type="entry name" value="HTH_XRE"/>
    <property type="match status" value="1"/>
</dbReference>
<dbReference type="PANTHER" id="PTHR46797">
    <property type="entry name" value="HTH-TYPE TRANSCRIPTIONAL REGULATOR"/>
    <property type="match status" value="1"/>
</dbReference>
<dbReference type="InterPro" id="IPR050807">
    <property type="entry name" value="TransReg_Diox_bact_type"/>
</dbReference>
<gene>
    <name evidence="3" type="ORF">ACFPKY_21730</name>
</gene>
<dbReference type="EMBL" id="JBHSMD010000011">
    <property type="protein sequence ID" value="MFC5495741.1"/>
    <property type="molecule type" value="Genomic_DNA"/>
</dbReference>